<dbReference type="RefSeq" id="XP_001731352.1">
    <property type="nucleotide sequence ID" value="XM_001731300.1"/>
</dbReference>
<comment type="similarity">
    <text evidence="1 3">Belongs to the ATG13 family. Fungi subfamily.</text>
</comment>
<dbReference type="GO" id="GO:0034727">
    <property type="term" value="P:piecemeal microautophagy of the nucleus"/>
    <property type="evidence" value="ECO:0007669"/>
    <property type="project" value="TreeGrafter"/>
</dbReference>
<dbReference type="InParanoid" id="A8PXV7"/>
<dbReference type="GO" id="GO:0034497">
    <property type="term" value="P:protein localization to phagophore assembly site"/>
    <property type="evidence" value="ECO:0007669"/>
    <property type="project" value="TreeGrafter"/>
</dbReference>
<dbReference type="AlphaFoldDB" id="A8PXV7"/>
<dbReference type="Pfam" id="PF10033">
    <property type="entry name" value="ATG13"/>
    <property type="match status" value="1"/>
</dbReference>
<feature type="compositionally biased region" description="Low complexity" evidence="4">
    <location>
        <begin position="230"/>
        <end position="247"/>
    </location>
</feature>
<feature type="region of interest" description="Disordered" evidence="4">
    <location>
        <begin position="513"/>
        <end position="548"/>
    </location>
</feature>
<feature type="region of interest" description="Disordered" evidence="4">
    <location>
        <begin position="321"/>
        <end position="437"/>
    </location>
</feature>
<keyword evidence="2 3" id="KW-0072">Autophagy</keyword>
<dbReference type="PANTHER" id="PTHR13430">
    <property type="match status" value="1"/>
</dbReference>
<dbReference type="VEuPathDB" id="FungiDB:MGL_1535"/>
<keyword evidence="7" id="KW-1185">Reference proteome</keyword>
<dbReference type="Gene3D" id="3.30.900.10">
    <property type="entry name" value="HORMA domain"/>
    <property type="match status" value="1"/>
</dbReference>
<sequence length="548" mass="59560">MGTCASLCTNEQFSLELDEYETYRPALRTWSALSSAPQIVPSLLVSVSLRVLGMDETCDVYAATPHGSKRLSSAKTHSIVLERWQLDLRARSDDALKAERLPAVYKQGIVHFRTLYAMAHALPISSVCQQIRTDQRMAQNLAIEVHISEGPAPATPMPLKAKSWSLAPIATPMGSLECRIDSCEVTELLMEHKDKSPISIKMRPTSPLVQAMLTQDAHARRPLDPGNRTPRASLGLSASPSLATSPSRLSPWAIPVSSMASHRRRHRGPGTSLVSTQFCEPGALRTLFSTSARSTTLSPSSLTLTPPLCAAGSFDTAMSQRHGSYKADGSPIEASSVTRRGKPERIPRYARQPSYRQRRTSPSRDDQTAGAARSWSTRREQRRLLDRAMLPPESGSVGATSPSHSRVFMGPSPTPAFALPRRPHTRSDSASSMSGPAGDALDLVAMIDARVTEPALELARHSTEPEQATWHVGKDEARPQSQTKTATGSYDDILTKMTRSLRLQTLDEVFGTHSKHSAAGIPTTPTNSMSDTQKESDETAGRLDLSLG</sequence>
<feature type="region of interest" description="Disordered" evidence="4">
    <location>
        <begin position="460"/>
        <end position="487"/>
    </location>
</feature>
<proteinExistence type="inferred from homology"/>
<dbReference type="InterPro" id="IPR040182">
    <property type="entry name" value="ATG13"/>
</dbReference>
<dbReference type="KEGG" id="mgl:MGL_1535"/>
<dbReference type="GO" id="GO:0000407">
    <property type="term" value="C:phagophore assembly site"/>
    <property type="evidence" value="ECO:0007669"/>
    <property type="project" value="TreeGrafter"/>
</dbReference>
<evidence type="ECO:0000256" key="2">
    <source>
        <dbReference type="ARBA" id="ARBA00023006"/>
    </source>
</evidence>
<dbReference type="InterPro" id="IPR036570">
    <property type="entry name" value="HORMA_dom_sf"/>
</dbReference>
<reference evidence="6 7" key="1">
    <citation type="journal article" date="2007" name="Proc. Natl. Acad. Sci. U.S.A.">
        <title>Dandruff-associated Malassezia genomes reveal convergent and divergent virulence traits shared with plant and human fungal pathogens.</title>
        <authorList>
            <person name="Xu J."/>
            <person name="Saunders C.W."/>
            <person name="Hu P."/>
            <person name="Grant R.A."/>
            <person name="Boekhout T."/>
            <person name="Kuramae E.E."/>
            <person name="Kronstad J.W."/>
            <person name="Deangelis Y.M."/>
            <person name="Reeder N.L."/>
            <person name="Johnstone K.R."/>
            <person name="Leland M."/>
            <person name="Fieno A.M."/>
            <person name="Begley W.M."/>
            <person name="Sun Y."/>
            <person name="Lacey M.P."/>
            <person name="Chaudhary T."/>
            <person name="Keough T."/>
            <person name="Chu L."/>
            <person name="Sears R."/>
            <person name="Yuan B."/>
            <person name="Dawson T.L.Jr."/>
        </authorList>
    </citation>
    <scope>NUCLEOTIDE SEQUENCE [LARGE SCALE GENOMIC DNA]</scope>
    <source>
        <strain evidence="7">ATCC MYA-4612 / CBS 7966</strain>
    </source>
</reference>
<dbReference type="GeneID" id="5855659"/>
<dbReference type="PANTHER" id="PTHR13430:SF4">
    <property type="entry name" value="AUTOPHAGY-RELATED PROTEIN 13"/>
    <property type="match status" value="1"/>
</dbReference>
<feature type="region of interest" description="Disordered" evidence="4">
    <location>
        <begin position="218"/>
        <end position="247"/>
    </location>
</feature>
<dbReference type="STRING" id="425265.A8PXV7"/>
<accession>A8PXV7</accession>
<dbReference type="InterPro" id="IPR018731">
    <property type="entry name" value="Atg13_N"/>
</dbReference>
<feature type="domain" description="Autophagy-related protein 13 N-terminal" evidence="5">
    <location>
        <begin position="9"/>
        <end position="154"/>
    </location>
</feature>
<evidence type="ECO:0000256" key="3">
    <source>
        <dbReference type="RuleBase" id="RU361214"/>
    </source>
</evidence>
<gene>
    <name evidence="6" type="ORF">MGL_1535</name>
</gene>
<evidence type="ECO:0000256" key="4">
    <source>
        <dbReference type="SAM" id="MobiDB-lite"/>
    </source>
</evidence>
<protein>
    <recommendedName>
        <fullName evidence="3">Autophagy-related protein 13</fullName>
    </recommendedName>
</protein>
<comment type="caution">
    <text evidence="6">The sequence shown here is derived from an EMBL/GenBank/DDBJ whole genome shotgun (WGS) entry which is preliminary data.</text>
</comment>
<feature type="compositionally biased region" description="Basic and acidic residues" evidence="4">
    <location>
        <begin position="532"/>
        <end position="541"/>
    </location>
</feature>
<organism evidence="6 7">
    <name type="scientific">Malassezia globosa (strain ATCC MYA-4612 / CBS 7966)</name>
    <name type="common">Dandruff-associated fungus</name>
    <dbReference type="NCBI Taxonomy" id="425265"/>
    <lineage>
        <taxon>Eukaryota</taxon>
        <taxon>Fungi</taxon>
        <taxon>Dikarya</taxon>
        <taxon>Basidiomycota</taxon>
        <taxon>Ustilaginomycotina</taxon>
        <taxon>Malasseziomycetes</taxon>
        <taxon>Malasseziales</taxon>
        <taxon>Malasseziaceae</taxon>
        <taxon>Malassezia</taxon>
    </lineage>
</organism>
<dbReference type="OrthoDB" id="70161at2759"/>
<name>A8PXV7_MALGO</name>
<evidence type="ECO:0000256" key="1">
    <source>
        <dbReference type="ARBA" id="ARBA00005246"/>
    </source>
</evidence>
<evidence type="ECO:0000313" key="7">
    <source>
        <dbReference type="Proteomes" id="UP000008837"/>
    </source>
</evidence>
<dbReference type="GO" id="GO:0005829">
    <property type="term" value="C:cytosol"/>
    <property type="evidence" value="ECO:0007669"/>
    <property type="project" value="TreeGrafter"/>
</dbReference>
<feature type="compositionally biased region" description="Basic and acidic residues" evidence="4">
    <location>
        <begin position="377"/>
        <end position="386"/>
    </location>
</feature>
<dbReference type="GO" id="GO:0000423">
    <property type="term" value="P:mitophagy"/>
    <property type="evidence" value="ECO:0007669"/>
    <property type="project" value="TreeGrafter"/>
</dbReference>
<dbReference type="EMBL" id="AAYY01000004">
    <property type="protein sequence ID" value="EDP44138.1"/>
    <property type="molecule type" value="Genomic_DNA"/>
</dbReference>
<dbReference type="GO" id="GO:1990316">
    <property type="term" value="C:Atg1/ULK1 kinase complex"/>
    <property type="evidence" value="ECO:0007669"/>
    <property type="project" value="InterPro"/>
</dbReference>
<dbReference type="Proteomes" id="UP000008837">
    <property type="component" value="Unassembled WGS sequence"/>
</dbReference>
<evidence type="ECO:0000313" key="6">
    <source>
        <dbReference type="EMBL" id="EDP44138.1"/>
    </source>
</evidence>
<dbReference type="OMA" id="CRIDSCE"/>
<evidence type="ECO:0000259" key="5">
    <source>
        <dbReference type="Pfam" id="PF10033"/>
    </source>
</evidence>